<dbReference type="GO" id="GO:0046983">
    <property type="term" value="F:protein dimerization activity"/>
    <property type="evidence" value="ECO:0007669"/>
    <property type="project" value="InterPro"/>
</dbReference>
<dbReference type="SMART" id="SM00353">
    <property type="entry name" value="HLH"/>
    <property type="match status" value="1"/>
</dbReference>
<dbReference type="EMBL" id="OB660110">
    <property type="protein sequence ID" value="CAD7222839.1"/>
    <property type="molecule type" value="Genomic_DNA"/>
</dbReference>
<feature type="compositionally biased region" description="Low complexity" evidence="1">
    <location>
        <begin position="325"/>
        <end position="337"/>
    </location>
</feature>
<dbReference type="OrthoDB" id="10063280at2759"/>
<organism evidence="2">
    <name type="scientific">Cyprideis torosa</name>
    <dbReference type="NCBI Taxonomy" id="163714"/>
    <lineage>
        <taxon>Eukaryota</taxon>
        <taxon>Metazoa</taxon>
        <taxon>Ecdysozoa</taxon>
        <taxon>Arthropoda</taxon>
        <taxon>Crustacea</taxon>
        <taxon>Oligostraca</taxon>
        <taxon>Ostracoda</taxon>
        <taxon>Podocopa</taxon>
        <taxon>Podocopida</taxon>
        <taxon>Cytherocopina</taxon>
        <taxon>Cytheroidea</taxon>
        <taxon>Cytherideidae</taxon>
        <taxon>Cyprideis</taxon>
    </lineage>
</organism>
<feature type="compositionally biased region" description="Low complexity" evidence="1">
    <location>
        <begin position="284"/>
        <end position="297"/>
    </location>
</feature>
<dbReference type="Pfam" id="PF00010">
    <property type="entry name" value="HLH"/>
    <property type="match status" value="1"/>
</dbReference>
<dbReference type="GO" id="GO:0070888">
    <property type="term" value="F:E-box binding"/>
    <property type="evidence" value="ECO:0007669"/>
    <property type="project" value="TreeGrafter"/>
</dbReference>
<accession>A0A7R8W127</accession>
<feature type="compositionally biased region" description="Low complexity" evidence="1">
    <location>
        <begin position="345"/>
        <end position="360"/>
    </location>
</feature>
<dbReference type="GO" id="GO:0009653">
    <property type="term" value="P:anatomical structure morphogenesis"/>
    <property type="evidence" value="ECO:0007669"/>
    <property type="project" value="TreeGrafter"/>
</dbReference>
<dbReference type="Gene3D" id="4.10.280.10">
    <property type="entry name" value="Helix-loop-helix DNA-binding domain"/>
    <property type="match status" value="1"/>
</dbReference>
<dbReference type="InterPro" id="IPR036638">
    <property type="entry name" value="HLH_DNA-bd_sf"/>
</dbReference>
<dbReference type="PROSITE" id="PS50888">
    <property type="entry name" value="BHLH"/>
    <property type="match status" value="1"/>
</dbReference>
<dbReference type="PANTHER" id="PTHR19290:SF147">
    <property type="entry name" value="HELIX-LOOP-HELIX PROTEIN DELILAH"/>
    <property type="match status" value="1"/>
</dbReference>
<feature type="compositionally biased region" description="Pro residues" evidence="1">
    <location>
        <begin position="361"/>
        <end position="375"/>
    </location>
</feature>
<feature type="region of interest" description="Disordered" evidence="1">
    <location>
        <begin position="115"/>
        <end position="179"/>
    </location>
</feature>
<feature type="compositionally biased region" description="Polar residues" evidence="1">
    <location>
        <begin position="245"/>
        <end position="266"/>
    </location>
</feature>
<dbReference type="InterPro" id="IPR011598">
    <property type="entry name" value="bHLH_dom"/>
</dbReference>
<dbReference type="GO" id="GO:0003700">
    <property type="term" value="F:DNA-binding transcription factor activity"/>
    <property type="evidence" value="ECO:0007669"/>
    <property type="project" value="TreeGrafter"/>
</dbReference>
<sequence>MEKRWLDENRNGLEQNRNGTIMDRNKMEQDGGARAPLPCSGVRRKLPPSSKVNRIMVSFYAGAAAAAGHRHLPSSFIRDGAEDNLLPAMSPSDSTISLDTSSMIVDEAHGEPFVEKYSLRPRSSSRATRVRIRDESSPPPPPRKEKRERRAPPSTSSKSKSATMSKYRRKTANARERDRMKEINDAFDALRKAIPCFPPVFRNSGSLTKITTLRLAINYIKALSELLHNGDDGDLQITRIVCDDQTSPNSESFATSSVSTPRSSAGISLEIEASSCSGSRDDLSPLTSCSSSPLPFLSRPPVPPFTQEEHRASSTLPLSPPPSLLPTSPGSTLLSSSPPHPSSPLHPSSPGGHPVPHSPCLLPPSPPMDAKPLPPVDTLLKRSSVQNGQGIIPCSFPSQELLPDDEGISLENFESLDDIFQHVFQSHSEDKSINSISPQIMNDLMICGRRLR</sequence>
<dbReference type="GO" id="GO:0005634">
    <property type="term" value="C:nucleus"/>
    <property type="evidence" value="ECO:0007669"/>
    <property type="project" value="TreeGrafter"/>
</dbReference>
<evidence type="ECO:0000313" key="2">
    <source>
        <dbReference type="EMBL" id="CAD7222839.1"/>
    </source>
</evidence>
<dbReference type="GO" id="GO:0045944">
    <property type="term" value="P:positive regulation of transcription by RNA polymerase II"/>
    <property type="evidence" value="ECO:0007669"/>
    <property type="project" value="TreeGrafter"/>
</dbReference>
<evidence type="ECO:0000256" key="1">
    <source>
        <dbReference type="SAM" id="MobiDB-lite"/>
    </source>
</evidence>
<reference evidence="2" key="1">
    <citation type="submission" date="2020-11" db="EMBL/GenBank/DDBJ databases">
        <authorList>
            <person name="Tran Van P."/>
        </authorList>
    </citation>
    <scope>NUCLEOTIDE SEQUENCE</scope>
</reference>
<feature type="region of interest" description="Disordered" evidence="1">
    <location>
        <begin position="245"/>
        <end position="376"/>
    </location>
</feature>
<protein>
    <submittedName>
        <fullName evidence="2">Uncharacterized protein</fullName>
    </submittedName>
</protein>
<dbReference type="AlphaFoldDB" id="A0A7R8W127"/>
<proteinExistence type="predicted"/>
<dbReference type="CDD" id="cd11431">
    <property type="entry name" value="bHLH_TS_taxi_Dei"/>
    <property type="match status" value="1"/>
</dbReference>
<feature type="region of interest" description="Disordered" evidence="1">
    <location>
        <begin position="1"/>
        <end position="46"/>
    </location>
</feature>
<feature type="compositionally biased region" description="Basic and acidic residues" evidence="1">
    <location>
        <begin position="131"/>
        <end position="151"/>
    </location>
</feature>
<dbReference type="SUPFAM" id="SSF47459">
    <property type="entry name" value="HLH, helix-loop-helix DNA-binding domain"/>
    <property type="match status" value="1"/>
</dbReference>
<dbReference type="PANTHER" id="PTHR19290">
    <property type="entry name" value="BASIC HELIX-LOOP-HELIX PROTEIN NEUROGENIN-RELATED"/>
    <property type="match status" value="1"/>
</dbReference>
<name>A0A7R8W127_9CRUS</name>
<feature type="compositionally biased region" description="Low complexity" evidence="1">
    <location>
        <begin position="152"/>
        <end position="163"/>
    </location>
</feature>
<dbReference type="InterPro" id="IPR050359">
    <property type="entry name" value="bHLH_transcription_factors"/>
</dbReference>
<feature type="compositionally biased region" description="Basic and acidic residues" evidence="1">
    <location>
        <begin position="1"/>
        <end position="11"/>
    </location>
</feature>
<gene>
    <name evidence="2" type="ORF">CTOB1V02_LOCUS836</name>
</gene>